<reference evidence="1 2" key="1">
    <citation type="submission" date="2020-08" db="EMBL/GenBank/DDBJ databases">
        <title>Genomic Encyclopedia of Type Strains, Phase IV (KMG-IV): sequencing the most valuable type-strain genomes for metagenomic binning, comparative biology and taxonomic classification.</title>
        <authorList>
            <person name="Goeker M."/>
        </authorList>
    </citation>
    <scope>NUCLEOTIDE SEQUENCE [LARGE SCALE GENOMIC DNA]</scope>
    <source>
        <strain evidence="1 2">DSM 22548</strain>
    </source>
</reference>
<organism evidence="1 2">
    <name type="scientific">Alloprevotella rava</name>
    <dbReference type="NCBI Taxonomy" id="671218"/>
    <lineage>
        <taxon>Bacteria</taxon>
        <taxon>Pseudomonadati</taxon>
        <taxon>Bacteroidota</taxon>
        <taxon>Bacteroidia</taxon>
        <taxon>Bacteroidales</taxon>
        <taxon>Prevotellaceae</taxon>
        <taxon>Alloprevotella</taxon>
    </lineage>
</organism>
<dbReference type="EMBL" id="JACICA010000001">
    <property type="protein sequence ID" value="MBB3701775.1"/>
    <property type="molecule type" value="Genomic_DNA"/>
</dbReference>
<protein>
    <submittedName>
        <fullName evidence="1">Glycosyltransferase involved in cell wall biosynthesis</fullName>
    </submittedName>
</protein>
<dbReference type="Proteomes" id="UP000541425">
    <property type="component" value="Unassembled WGS sequence"/>
</dbReference>
<dbReference type="AlphaFoldDB" id="A0A7W5UH14"/>
<evidence type="ECO:0000313" key="2">
    <source>
        <dbReference type="Proteomes" id="UP000541425"/>
    </source>
</evidence>
<evidence type="ECO:0000313" key="1">
    <source>
        <dbReference type="EMBL" id="MBB3701775.1"/>
    </source>
</evidence>
<dbReference type="GO" id="GO:0016740">
    <property type="term" value="F:transferase activity"/>
    <property type="evidence" value="ECO:0007669"/>
    <property type="project" value="UniProtKB-KW"/>
</dbReference>
<comment type="caution">
    <text evidence="1">The sequence shown here is derived from an EMBL/GenBank/DDBJ whole genome shotgun (WGS) entry which is preliminary data.</text>
</comment>
<sequence length="29" mass="3189">MKKIHIPVVSVLLPVYNAGTYLQESVTST</sequence>
<accession>A0A7W5UH14</accession>
<proteinExistence type="predicted"/>
<name>A0A7W5UH14_9BACT</name>
<keyword evidence="1" id="KW-0808">Transferase</keyword>
<gene>
    <name evidence="1" type="ORF">FHS60_000217</name>
</gene>